<evidence type="ECO:0000259" key="2">
    <source>
        <dbReference type="Pfam" id="PF02981"/>
    </source>
</evidence>
<dbReference type="Gene3D" id="3.90.241.10">
    <property type="entry name" value="Foki Restriction Endonuclease, Chain A, domain 1"/>
    <property type="match status" value="1"/>
</dbReference>
<dbReference type="InterPro" id="IPR031655">
    <property type="entry name" value="FokI_D3"/>
</dbReference>
<feature type="domain" description="FokI recognition" evidence="2">
    <location>
        <begin position="21"/>
        <end position="157"/>
    </location>
</feature>
<keyword evidence="5" id="KW-0540">Nuclease</keyword>
<accession>A0AAU7PTD3</accession>
<dbReference type="GO" id="GO:0009036">
    <property type="term" value="F:type II site-specific deoxyribonuclease activity"/>
    <property type="evidence" value="ECO:0007669"/>
    <property type="project" value="InterPro"/>
</dbReference>
<dbReference type="InterPro" id="IPR004233">
    <property type="entry name" value="FokI_D2"/>
</dbReference>
<dbReference type="GO" id="GO:0009307">
    <property type="term" value="P:DNA restriction-modification system"/>
    <property type="evidence" value="ECO:0007669"/>
    <property type="project" value="InterPro"/>
</dbReference>
<feature type="domain" description="FokI cleavage" evidence="3">
    <location>
        <begin position="404"/>
        <end position="569"/>
    </location>
</feature>
<dbReference type="Pfam" id="PF09254">
    <property type="entry name" value="FokI_cleav_dom"/>
    <property type="match status" value="1"/>
</dbReference>
<dbReference type="InterPro" id="IPR036390">
    <property type="entry name" value="WH_DNA-bd_sf"/>
</dbReference>
<dbReference type="CDD" id="cd22327">
    <property type="entry name" value="FokI_nuclease-like"/>
    <property type="match status" value="1"/>
</dbReference>
<dbReference type="InterPro" id="IPR011335">
    <property type="entry name" value="Restrct_endonuc-II-like"/>
</dbReference>
<dbReference type="InterPro" id="IPR004234">
    <property type="entry name" value="FokI_D1"/>
</dbReference>
<dbReference type="Pfam" id="PF16902">
    <property type="entry name" value="FokI_D3"/>
    <property type="match status" value="1"/>
</dbReference>
<dbReference type="CDD" id="cd00941">
    <property type="entry name" value="FokI_N"/>
    <property type="match status" value="1"/>
</dbReference>
<reference evidence="5" key="1">
    <citation type="submission" date="2024-06" db="EMBL/GenBank/DDBJ databases">
        <title>Lacrimispora cavernae sp. nov., a novel anaerobe isolated from bat guano pile inside a cave.</title>
        <authorList>
            <person name="Miller S.L."/>
            <person name="Lu N."/>
            <person name="King J."/>
            <person name="Sankaranarayanan K."/>
            <person name="Lawson P.A."/>
        </authorList>
    </citation>
    <scope>NUCLEOTIDE SEQUENCE</scope>
    <source>
        <strain evidence="5">BS-2</strain>
    </source>
</reference>
<dbReference type="RefSeq" id="WP_349947682.1">
    <property type="nucleotide sequence ID" value="NZ_CP157940.1"/>
</dbReference>
<evidence type="ECO:0000259" key="1">
    <source>
        <dbReference type="Pfam" id="PF02980"/>
    </source>
</evidence>
<evidence type="ECO:0000313" key="5">
    <source>
        <dbReference type="EMBL" id="XBS54996.1"/>
    </source>
</evidence>
<dbReference type="AlphaFoldDB" id="A0AAU7PTD3"/>
<dbReference type="EMBL" id="CP157940">
    <property type="protein sequence ID" value="XBS54996.1"/>
    <property type="molecule type" value="Genomic_DNA"/>
</dbReference>
<protein>
    <submittedName>
        <fullName evidence="5">Restriction endonuclease FokI C-terminal domain-containing protein</fullName>
    </submittedName>
</protein>
<dbReference type="InterPro" id="IPR036388">
    <property type="entry name" value="WH-like_DNA-bd_sf"/>
</dbReference>
<proteinExistence type="predicted"/>
<organism evidence="5">
    <name type="scientific">Lacrimispora sp. BS-2</name>
    <dbReference type="NCBI Taxonomy" id="3151850"/>
    <lineage>
        <taxon>Bacteria</taxon>
        <taxon>Bacillati</taxon>
        <taxon>Bacillota</taxon>
        <taxon>Clostridia</taxon>
        <taxon>Lachnospirales</taxon>
        <taxon>Lachnospiraceae</taxon>
        <taxon>Lacrimispora</taxon>
    </lineage>
</organism>
<name>A0AAU7PTD3_9FIRM</name>
<feature type="domain" description="FokI D3" evidence="4">
    <location>
        <begin position="312"/>
        <end position="378"/>
    </location>
</feature>
<evidence type="ECO:0000259" key="3">
    <source>
        <dbReference type="Pfam" id="PF09254"/>
    </source>
</evidence>
<dbReference type="Pfam" id="PF02980">
    <property type="entry name" value="FokI_dom_2"/>
    <property type="match status" value="1"/>
</dbReference>
<dbReference type="InterPro" id="IPR044945">
    <property type="entry name" value="FokI_dom_1_2"/>
</dbReference>
<dbReference type="GO" id="GO:0003677">
    <property type="term" value="F:DNA binding"/>
    <property type="evidence" value="ECO:0007669"/>
    <property type="project" value="InterPro"/>
</dbReference>
<dbReference type="SUPFAM" id="SSF52980">
    <property type="entry name" value="Restriction endonuclease-like"/>
    <property type="match status" value="1"/>
</dbReference>
<dbReference type="Gene3D" id="3.40.91.30">
    <property type="match status" value="1"/>
</dbReference>
<feature type="domain" description="FokI recognition" evidence="1">
    <location>
        <begin position="169"/>
        <end position="263"/>
    </location>
</feature>
<gene>
    <name evidence="5" type="ORF">ABFV83_04130</name>
</gene>
<evidence type="ECO:0000259" key="4">
    <source>
        <dbReference type="Pfam" id="PF16902"/>
    </source>
</evidence>
<sequence length="594" mass="67625">MPKEHGLEKEKCREEMTVADRTFGWVQEAYTLENLKNVVSAFVPDSEINRILRMDKIPRLISEKDGKDEFIRELSSREISIPYTHLKGKGTPAGYTRSNAPCSGIIQAVLPGQRKEYQSDWPADSFLRWAVSIGFLHYSRNEDVCSLSPLGQQYANAPAGSEEEAFALRTALLSYPPVCRVLSLLGEEGHLTKFEMGARLGFIGEAGFTSIPQYMILQGLAEAETREERTKLLQDTEGTSDKYVRTICSWLLQMGWINKAAKEVTAAIGGKSCTGTIPQSYQLTLKGRTVLKHVTGVSKFPRIPKRVMWDMLATKVADREYLRNRRTHIIKYLEGAYRSPLQVKEYLKGMGMEEEEETILDDIRSLENIGLQVKKTGNTYRIMEEITGLELPYENHGPVPVKSEVSLCKDYLRSHLIHVDHRYLILLDLGFDGSSDRDYEIQTAQLLTAELDFKGARLGDTRKPDVCVYYGEDGLIIDNKAYGKGYSLPIKQADEMYRYIEENKERNEKLNPNKWWEIFDKGVIRYHFAFVSGAFTGGFRERLENIRMRSGICGAAVNSLNLLLMAEELKSGRLDYSECFKFFDCNDEIGFQRS</sequence>
<keyword evidence="5" id="KW-0255">Endonuclease</keyword>
<dbReference type="Gene3D" id="1.10.10.10">
    <property type="entry name" value="Winged helix-like DNA-binding domain superfamily/Winged helix DNA-binding domain"/>
    <property type="match status" value="1"/>
</dbReference>
<dbReference type="Pfam" id="PF02981">
    <property type="entry name" value="FokI_D1"/>
    <property type="match status" value="1"/>
</dbReference>
<keyword evidence="5" id="KW-0378">Hydrolase</keyword>
<dbReference type="SUPFAM" id="SSF46785">
    <property type="entry name" value="Winged helix' DNA-binding domain"/>
    <property type="match status" value="3"/>
</dbReference>
<dbReference type="InterPro" id="IPR015334">
    <property type="entry name" value="FokI_cleavage_dom"/>
</dbReference>